<keyword evidence="1" id="KW-1133">Transmembrane helix</keyword>
<keyword evidence="1" id="KW-0472">Membrane</keyword>
<reference evidence="2 3" key="1">
    <citation type="submission" date="2018-06" db="EMBL/GenBank/DDBJ databases">
        <title>Genomic Encyclopedia of Type Strains, Phase I: the one thousand microbial genomes (KMG-I) project.</title>
        <authorList>
            <person name="Kyrpides N."/>
        </authorList>
    </citation>
    <scope>NUCLEOTIDE SEQUENCE [LARGE SCALE GENOMIC DNA]</scope>
    <source>
        <strain evidence="2 3">DSM 19573</strain>
    </source>
</reference>
<dbReference type="AlphaFoldDB" id="A0A318XIE4"/>
<evidence type="ECO:0000313" key="2">
    <source>
        <dbReference type="EMBL" id="PYG85015.1"/>
    </source>
</evidence>
<evidence type="ECO:0000256" key="1">
    <source>
        <dbReference type="SAM" id="Phobius"/>
    </source>
</evidence>
<name>A0A318XIE4_9FIRM</name>
<organism evidence="2 3">
    <name type="scientific">Ruminiclostridium sufflavum DSM 19573</name>
    <dbReference type="NCBI Taxonomy" id="1121337"/>
    <lineage>
        <taxon>Bacteria</taxon>
        <taxon>Bacillati</taxon>
        <taxon>Bacillota</taxon>
        <taxon>Clostridia</taxon>
        <taxon>Eubacteriales</taxon>
        <taxon>Oscillospiraceae</taxon>
        <taxon>Ruminiclostridium</taxon>
    </lineage>
</organism>
<keyword evidence="3" id="KW-1185">Reference proteome</keyword>
<feature type="transmembrane region" description="Helical" evidence="1">
    <location>
        <begin position="27"/>
        <end position="45"/>
    </location>
</feature>
<keyword evidence="1" id="KW-0812">Transmembrane</keyword>
<comment type="caution">
    <text evidence="2">The sequence shown here is derived from an EMBL/GenBank/DDBJ whole genome shotgun (WGS) entry which is preliminary data.</text>
</comment>
<dbReference type="EMBL" id="QKMR01000026">
    <property type="protein sequence ID" value="PYG85015.1"/>
    <property type="molecule type" value="Genomic_DNA"/>
</dbReference>
<accession>A0A318XIE4</accession>
<dbReference type="RefSeq" id="WP_165835609.1">
    <property type="nucleotide sequence ID" value="NZ_QKMR01000026.1"/>
</dbReference>
<protein>
    <submittedName>
        <fullName evidence="2">Uncharacterized protein</fullName>
    </submittedName>
</protein>
<proteinExistence type="predicted"/>
<dbReference type="Proteomes" id="UP000248132">
    <property type="component" value="Unassembled WGS sequence"/>
</dbReference>
<evidence type="ECO:0000313" key="3">
    <source>
        <dbReference type="Proteomes" id="UP000248132"/>
    </source>
</evidence>
<sequence>MKKIGLGIAIILFGILLELSIEGYLLYFAWVIGAVGLIIVIAGCVSKESN</sequence>
<gene>
    <name evidence="2" type="ORF">LY28_03375</name>
</gene>